<comment type="caution">
    <text evidence="3">The sequence shown here is derived from an EMBL/GenBank/DDBJ whole genome shotgun (WGS) entry which is preliminary data.</text>
</comment>
<gene>
    <name evidence="3" type="ORF">C8D99_104155</name>
</gene>
<feature type="chain" id="PRO_5020514596" evidence="1">
    <location>
        <begin position="26"/>
        <end position="230"/>
    </location>
</feature>
<feature type="domain" description="Ysc84 actin-binding" evidence="2">
    <location>
        <begin position="103"/>
        <end position="222"/>
    </location>
</feature>
<dbReference type="EMBL" id="SORI01000004">
    <property type="protein sequence ID" value="TDY61910.1"/>
    <property type="molecule type" value="Genomic_DNA"/>
</dbReference>
<evidence type="ECO:0000313" key="4">
    <source>
        <dbReference type="Proteomes" id="UP000295066"/>
    </source>
</evidence>
<dbReference type="Pfam" id="PF04366">
    <property type="entry name" value="Ysc84"/>
    <property type="match status" value="1"/>
</dbReference>
<dbReference type="InterPro" id="IPR007461">
    <property type="entry name" value="Ysc84_actin-binding"/>
</dbReference>
<keyword evidence="1" id="KW-0732">Signal</keyword>
<dbReference type="CDD" id="cd11524">
    <property type="entry name" value="SYLF"/>
    <property type="match status" value="1"/>
</dbReference>
<evidence type="ECO:0000313" key="3">
    <source>
        <dbReference type="EMBL" id="TDY61910.1"/>
    </source>
</evidence>
<dbReference type="PANTHER" id="PTHR15629:SF2">
    <property type="entry name" value="SH3 DOMAIN-CONTAINING YSC84-LIKE PROTEIN 1"/>
    <property type="match status" value="1"/>
</dbReference>
<sequence>MRSKSMMALFLFSVLLLGAPSFGEASTPAGRIEDSIRILREMAQQKDAETMGELLEQAKGVAVFPSVIKAGLVFGGQYGEGLVLRRDPATKKWYGPSFATVAGASWGLQIGAQSIALVLVITNDRGLDGFKGNNVKLGGDLAVAAGPVGRRGELGTDYRLRASIYSYSMTKGLFAGLSLEGAAITVDRNANQVYWGSPVTAAQALNKNASGPRVKPLLAEIERIIRTAKK</sequence>
<keyword evidence="4" id="KW-1185">Reference proteome</keyword>
<dbReference type="AlphaFoldDB" id="A0A4R8M8P1"/>
<accession>A0A4R8M8P1</accession>
<organism evidence="3 4">
    <name type="scientific">Aminivibrio pyruvatiphilus</name>
    <dbReference type="NCBI Taxonomy" id="1005740"/>
    <lineage>
        <taxon>Bacteria</taxon>
        <taxon>Thermotogati</taxon>
        <taxon>Synergistota</taxon>
        <taxon>Synergistia</taxon>
        <taxon>Synergistales</taxon>
        <taxon>Aminobacteriaceae</taxon>
        <taxon>Aminivibrio</taxon>
    </lineage>
</organism>
<reference evidence="3 4" key="1">
    <citation type="submission" date="2019-03" db="EMBL/GenBank/DDBJ databases">
        <title>Genomic Encyclopedia of Type Strains, Phase IV (KMG-IV): sequencing the most valuable type-strain genomes for metagenomic binning, comparative biology and taxonomic classification.</title>
        <authorList>
            <person name="Goeker M."/>
        </authorList>
    </citation>
    <scope>NUCLEOTIDE SEQUENCE [LARGE SCALE GENOMIC DNA]</scope>
    <source>
        <strain evidence="3 4">DSM 25964</strain>
    </source>
</reference>
<evidence type="ECO:0000256" key="1">
    <source>
        <dbReference type="SAM" id="SignalP"/>
    </source>
</evidence>
<dbReference type="InterPro" id="IPR051702">
    <property type="entry name" value="SH3_domain_YSC84-like"/>
</dbReference>
<name>A0A4R8M8P1_9BACT</name>
<dbReference type="Proteomes" id="UP000295066">
    <property type="component" value="Unassembled WGS sequence"/>
</dbReference>
<proteinExistence type="predicted"/>
<protein>
    <submittedName>
        <fullName evidence="3">Lipid-binding SYLF domain-containing protein</fullName>
    </submittedName>
</protein>
<feature type="signal peptide" evidence="1">
    <location>
        <begin position="1"/>
        <end position="25"/>
    </location>
</feature>
<evidence type="ECO:0000259" key="2">
    <source>
        <dbReference type="Pfam" id="PF04366"/>
    </source>
</evidence>
<dbReference type="OrthoDB" id="9782434at2"/>
<dbReference type="GO" id="GO:0035091">
    <property type="term" value="F:phosphatidylinositol binding"/>
    <property type="evidence" value="ECO:0007669"/>
    <property type="project" value="TreeGrafter"/>
</dbReference>
<dbReference type="PANTHER" id="PTHR15629">
    <property type="entry name" value="SH3YL1 PROTEIN"/>
    <property type="match status" value="1"/>
</dbReference>